<sequence length="111" mass="12887">MDIINSNEAIEELINNNKMALVYFGGNNCGVCTALKPKVQELLKKYPRIKNAQVDVEQSIKISAYYNIFTIPVILVFIEGKEIIREARHISILELNSKLERYYNMFFQEQV</sequence>
<dbReference type="InterPro" id="IPR013766">
    <property type="entry name" value="Thioredoxin_domain"/>
</dbReference>
<keyword evidence="3" id="KW-1185">Reference proteome</keyword>
<organism evidence="2 3">
    <name type="scientific">Clostridium punense</name>
    <dbReference type="NCBI Taxonomy" id="1054297"/>
    <lineage>
        <taxon>Bacteria</taxon>
        <taxon>Bacillati</taxon>
        <taxon>Bacillota</taxon>
        <taxon>Clostridia</taxon>
        <taxon>Eubacteriales</taxon>
        <taxon>Clostridiaceae</taxon>
        <taxon>Clostridium</taxon>
    </lineage>
</organism>
<gene>
    <name evidence="2" type="ORF">J2Z44_002789</name>
</gene>
<reference evidence="2 3" key="1">
    <citation type="submission" date="2021-03" db="EMBL/GenBank/DDBJ databases">
        <title>Genomic Encyclopedia of Type Strains, Phase IV (KMG-IV): sequencing the most valuable type-strain genomes for metagenomic binning, comparative biology and taxonomic classification.</title>
        <authorList>
            <person name="Goeker M."/>
        </authorList>
    </citation>
    <scope>NUCLEOTIDE SEQUENCE [LARGE SCALE GENOMIC DNA]</scope>
    <source>
        <strain evidence="2 3">DSM 28650</strain>
    </source>
</reference>
<dbReference type="RefSeq" id="WP_021282003.1">
    <property type="nucleotide sequence ID" value="NZ_JAGGLL010000021.1"/>
</dbReference>
<dbReference type="EMBL" id="JAGGLL010000021">
    <property type="protein sequence ID" value="MBP2022964.1"/>
    <property type="molecule type" value="Genomic_DNA"/>
</dbReference>
<name>A0ABS4K5A8_9CLOT</name>
<keyword evidence="2" id="KW-0413">Isomerase</keyword>
<accession>A0ABS4K5A8</accession>
<dbReference type="InterPro" id="IPR036249">
    <property type="entry name" value="Thioredoxin-like_sf"/>
</dbReference>
<dbReference type="Gene3D" id="3.40.30.10">
    <property type="entry name" value="Glutaredoxin"/>
    <property type="match status" value="1"/>
</dbReference>
<dbReference type="Pfam" id="PF00085">
    <property type="entry name" value="Thioredoxin"/>
    <property type="match status" value="1"/>
</dbReference>
<protein>
    <submittedName>
        <fullName evidence="2">Thiol-disulfide isomerase/thioredoxin</fullName>
    </submittedName>
</protein>
<proteinExistence type="predicted"/>
<evidence type="ECO:0000313" key="3">
    <source>
        <dbReference type="Proteomes" id="UP001519308"/>
    </source>
</evidence>
<dbReference type="Proteomes" id="UP001519308">
    <property type="component" value="Unassembled WGS sequence"/>
</dbReference>
<feature type="domain" description="Thioredoxin" evidence="1">
    <location>
        <begin position="7"/>
        <end position="84"/>
    </location>
</feature>
<evidence type="ECO:0000259" key="1">
    <source>
        <dbReference type="Pfam" id="PF00085"/>
    </source>
</evidence>
<evidence type="ECO:0000313" key="2">
    <source>
        <dbReference type="EMBL" id="MBP2022964.1"/>
    </source>
</evidence>
<comment type="caution">
    <text evidence="2">The sequence shown here is derived from an EMBL/GenBank/DDBJ whole genome shotgun (WGS) entry which is preliminary data.</text>
</comment>
<dbReference type="SUPFAM" id="SSF52833">
    <property type="entry name" value="Thioredoxin-like"/>
    <property type="match status" value="1"/>
</dbReference>
<dbReference type="GO" id="GO:0016853">
    <property type="term" value="F:isomerase activity"/>
    <property type="evidence" value="ECO:0007669"/>
    <property type="project" value="UniProtKB-KW"/>
</dbReference>
<dbReference type="CDD" id="cd02947">
    <property type="entry name" value="TRX_family"/>
    <property type="match status" value="1"/>
</dbReference>